<dbReference type="EMBL" id="OX597828">
    <property type="protein sequence ID" value="CAI9733791.1"/>
    <property type="molecule type" value="Genomic_DNA"/>
</dbReference>
<keyword evidence="2" id="KW-1185">Reference proteome</keyword>
<evidence type="ECO:0000313" key="2">
    <source>
        <dbReference type="Proteomes" id="UP001162480"/>
    </source>
</evidence>
<dbReference type="Proteomes" id="UP001162480">
    <property type="component" value="Chromosome 15"/>
</dbReference>
<proteinExistence type="predicted"/>
<gene>
    <name evidence="1" type="ORF">OCTVUL_1B016803</name>
</gene>
<reference evidence="1" key="1">
    <citation type="submission" date="2023-08" db="EMBL/GenBank/DDBJ databases">
        <authorList>
            <person name="Alioto T."/>
            <person name="Alioto T."/>
            <person name="Gomez Garrido J."/>
        </authorList>
    </citation>
    <scope>NUCLEOTIDE SEQUENCE</scope>
</reference>
<protein>
    <submittedName>
        <fullName evidence="1">Uncharacterized protein</fullName>
    </submittedName>
</protein>
<name>A0AA36FC99_OCTVU</name>
<evidence type="ECO:0000313" key="1">
    <source>
        <dbReference type="EMBL" id="CAI9733791.1"/>
    </source>
</evidence>
<dbReference type="AlphaFoldDB" id="A0AA36FC99"/>
<sequence length="117" mass="12880">MYILYKTYAFTKYEVTMSTTSKVDGLRVINAIVRYLPSLTAGCGFNLHSSIHLNMQEGEEKRSLAFVAATIPYGQDFVIFRSLIGCSVLLTSDPNAASYCVPPNTIIVTRVPFSSGE</sequence>
<accession>A0AA36FC99</accession>
<organism evidence="1 2">
    <name type="scientific">Octopus vulgaris</name>
    <name type="common">Common octopus</name>
    <dbReference type="NCBI Taxonomy" id="6645"/>
    <lineage>
        <taxon>Eukaryota</taxon>
        <taxon>Metazoa</taxon>
        <taxon>Spiralia</taxon>
        <taxon>Lophotrochozoa</taxon>
        <taxon>Mollusca</taxon>
        <taxon>Cephalopoda</taxon>
        <taxon>Coleoidea</taxon>
        <taxon>Octopodiformes</taxon>
        <taxon>Octopoda</taxon>
        <taxon>Incirrata</taxon>
        <taxon>Octopodidae</taxon>
        <taxon>Octopus</taxon>
    </lineage>
</organism>